<dbReference type="Gene3D" id="3.40.50.2300">
    <property type="match status" value="1"/>
</dbReference>
<accession>A0A938YEY6</accession>
<keyword evidence="5" id="KW-1185">Reference proteome</keyword>
<dbReference type="InterPro" id="IPR050595">
    <property type="entry name" value="Bact_response_regulator"/>
</dbReference>
<evidence type="ECO:0000256" key="1">
    <source>
        <dbReference type="ARBA" id="ARBA00022553"/>
    </source>
</evidence>
<gene>
    <name evidence="4" type="ORF">JL106_13555</name>
</gene>
<dbReference type="GO" id="GO:0000160">
    <property type="term" value="P:phosphorelay signal transduction system"/>
    <property type="evidence" value="ECO:0007669"/>
    <property type="project" value="InterPro"/>
</dbReference>
<keyword evidence="1 2" id="KW-0597">Phosphoprotein</keyword>
<evidence type="ECO:0000313" key="5">
    <source>
        <dbReference type="Proteomes" id="UP000663792"/>
    </source>
</evidence>
<evidence type="ECO:0000256" key="2">
    <source>
        <dbReference type="PROSITE-ProRule" id="PRU00169"/>
    </source>
</evidence>
<organism evidence="4 5">
    <name type="scientific">Nakamurella leprariae</name>
    <dbReference type="NCBI Taxonomy" id="2803911"/>
    <lineage>
        <taxon>Bacteria</taxon>
        <taxon>Bacillati</taxon>
        <taxon>Actinomycetota</taxon>
        <taxon>Actinomycetes</taxon>
        <taxon>Nakamurellales</taxon>
        <taxon>Nakamurellaceae</taxon>
        <taxon>Nakamurella</taxon>
    </lineage>
</organism>
<dbReference type="Pfam" id="PF00072">
    <property type="entry name" value="Response_reg"/>
    <property type="match status" value="1"/>
</dbReference>
<evidence type="ECO:0000313" key="4">
    <source>
        <dbReference type="EMBL" id="MBM9468306.1"/>
    </source>
</evidence>
<dbReference type="RefSeq" id="WP_205261238.1">
    <property type="nucleotide sequence ID" value="NZ_JAERWK010000016.1"/>
</dbReference>
<reference evidence="4" key="1">
    <citation type="submission" date="2021-01" db="EMBL/GenBank/DDBJ databases">
        <title>YIM 132084 draft genome.</title>
        <authorList>
            <person name="An D."/>
        </authorList>
    </citation>
    <scope>NUCLEOTIDE SEQUENCE</scope>
    <source>
        <strain evidence="4">YIM 132084</strain>
    </source>
</reference>
<proteinExistence type="predicted"/>
<sequence length="132" mass="14370">MSFPLRAPREPACDGGPDEVVLIVEDDPDLLELLSIWFRGEHRTVIAALSADEALARTSGVIVDLAVVDLILGGLLDGWQLIPLLRTQHAGTRIVICSMLDPEDHPAADETLPKPCSRGDVSRLLRRLEQAS</sequence>
<protein>
    <submittedName>
        <fullName evidence="4">Response regulator</fullName>
    </submittedName>
</protein>
<dbReference type="SUPFAM" id="SSF52172">
    <property type="entry name" value="CheY-like"/>
    <property type="match status" value="1"/>
</dbReference>
<feature type="modified residue" description="4-aspartylphosphate" evidence="2">
    <location>
        <position position="69"/>
    </location>
</feature>
<dbReference type="Proteomes" id="UP000663792">
    <property type="component" value="Unassembled WGS sequence"/>
</dbReference>
<dbReference type="InterPro" id="IPR001789">
    <property type="entry name" value="Sig_transdc_resp-reg_receiver"/>
</dbReference>
<dbReference type="CDD" id="cd00156">
    <property type="entry name" value="REC"/>
    <property type="match status" value="1"/>
</dbReference>
<evidence type="ECO:0000259" key="3">
    <source>
        <dbReference type="PROSITE" id="PS50110"/>
    </source>
</evidence>
<dbReference type="InterPro" id="IPR011006">
    <property type="entry name" value="CheY-like_superfamily"/>
</dbReference>
<dbReference type="PANTHER" id="PTHR44591:SF3">
    <property type="entry name" value="RESPONSE REGULATORY DOMAIN-CONTAINING PROTEIN"/>
    <property type="match status" value="1"/>
</dbReference>
<dbReference type="EMBL" id="JAERWK010000016">
    <property type="protein sequence ID" value="MBM9468306.1"/>
    <property type="molecule type" value="Genomic_DNA"/>
</dbReference>
<dbReference type="PROSITE" id="PS50110">
    <property type="entry name" value="RESPONSE_REGULATORY"/>
    <property type="match status" value="1"/>
</dbReference>
<dbReference type="PANTHER" id="PTHR44591">
    <property type="entry name" value="STRESS RESPONSE REGULATOR PROTEIN 1"/>
    <property type="match status" value="1"/>
</dbReference>
<dbReference type="AlphaFoldDB" id="A0A938YEY6"/>
<feature type="domain" description="Response regulatory" evidence="3">
    <location>
        <begin position="20"/>
        <end position="129"/>
    </location>
</feature>
<name>A0A938YEY6_9ACTN</name>
<comment type="caution">
    <text evidence="4">The sequence shown here is derived from an EMBL/GenBank/DDBJ whole genome shotgun (WGS) entry which is preliminary data.</text>
</comment>
<dbReference type="SMART" id="SM00448">
    <property type="entry name" value="REC"/>
    <property type="match status" value="1"/>
</dbReference>